<gene>
    <name evidence="20" type="primary">adprt1B</name>
    <name evidence="20" type="ORF">PPL_10092</name>
</gene>
<keyword evidence="21" id="KW-1185">Reference proteome</keyword>
<dbReference type="GO" id="GO:0006302">
    <property type="term" value="P:double-strand break repair"/>
    <property type="evidence" value="ECO:0007669"/>
    <property type="project" value="TreeGrafter"/>
</dbReference>
<reference evidence="20 21" key="1">
    <citation type="journal article" date="2011" name="Genome Res.">
        <title>Phylogeny-wide analysis of social amoeba genomes highlights ancient origins for complex intercellular communication.</title>
        <authorList>
            <person name="Heidel A.J."/>
            <person name="Lawal H.M."/>
            <person name="Felder M."/>
            <person name="Schilde C."/>
            <person name="Helps N.R."/>
            <person name="Tunggal B."/>
            <person name="Rivero F."/>
            <person name="John U."/>
            <person name="Schleicher M."/>
            <person name="Eichinger L."/>
            <person name="Platzer M."/>
            <person name="Noegel A.A."/>
            <person name="Schaap P."/>
            <person name="Gloeckner G."/>
        </authorList>
    </citation>
    <scope>NUCLEOTIDE SEQUENCE [LARGE SCALE GENOMIC DNA]</scope>
    <source>
        <strain evidence="21">ATCC 26659 / Pp 5 / PN500</strain>
    </source>
</reference>
<dbReference type="Gene3D" id="1.20.142.10">
    <property type="entry name" value="Poly(ADP-ribose) polymerase, regulatory domain"/>
    <property type="match status" value="1"/>
</dbReference>
<protein>
    <recommendedName>
        <fullName evidence="15">Poly [ADP-ribose] polymerase</fullName>
        <shortName evidence="15">PARP</shortName>
        <ecNumber evidence="15">2.4.2.-</ecNumber>
    </recommendedName>
</protein>
<dbReference type="Proteomes" id="UP000001396">
    <property type="component" value="Unassembled WGS sequence"/>
</dbReference>
<evidence type="ECO:0000256" key="15">
    <source>
        <dbReference type="RuleBase" id="RU362114"/>
    </source>
</evidence>
<evidence type="ECO:0000256" key="5">
    <source>
        <dbReference type="ARBA" id="ARBA00022723"/>
    </source>
</evidence>
<dbReference type="PANTHER" id="PTHR10459">
    <property type="entry name" value="DNA LIGASE"/>
    <property type="match status" value="1"/>
</dbReference>
<evidence type="ECO:0000256" key="2">
    <source>
        <dbReference type="ARBA" id="ARBA00022676"/>
    </source>
</evidence>
<dbReference type="FunFam" id="1.20.142.10:FF:000002">
    <property type="entry name" value="Poly [ADP-ribose] polymerase"/>
    <property type="match status" value="1"/>
</dbReference>
<dbReference type="Pfam" id="PF00645">
    <property type="entry name" value="zf-PARP"/>
    <property type="match status" value="1"/>
</dbReference>
<comment type="catalytic activity">
    <reaction evidence="14">
        <text>NAD(+) + (ADP-D-ribosyl)n-acceptor = nicotinamide + (ADP-D-ribosyl)n+1-acceptor + H(+).</text>
        <dbReference type="EC" id="2.4.2.30"/>
    </reaction>
</comment>
<keyword evidence="4" id="KW-0548">Nucleotidyltransferase</keyword>
<feature type="domain" description="WGR" evidence="19">
    <location>
        <begin position="270"/>
        <end position="369"/>
    </location>
</feature>
<evidence type="ECO:0000256" key="4">
    <source>
        <dbReference type="ARBA" id="ARBA00022695"/>
    </source>
</evidence>
<comment type="caution">
    <text evidence="20">The sequence shown here is derived from an EMBL/GenBank/DDBJ whole genome shotgun (WGS) entry which is preliminary data.</text>
</comment>
<dbReference type="OMA" id="THNEYVI"/>
<keyword evidence="8" id="KW-0863">Zinc-finger</keyword>
<dbReference type="PROSITE" id="PS51060">
    <property type="entry name" value="PARP_ALPHA_HD"/>
    <property type="match status" value="1"/>
</dbReference>
<dbReference type="InterPro" id="IPR050800">
    <property type="entry name" value="ARTD/PARP"/>
</dbReference>
<organism evidence="20 21">
    <name type="scientific">Heterostelium pallidum (strain ATCC 26659 / Pp 5 / PN500)</name>
    <name type="common">Cellular slime mold</name>
    <name type="synonym">Polysphondylium pallidum</name>
    <dbReference type="NCBI Taxonomy" id="670386"/>
    <lineage>
        <taxon>Eukaryota</taxon>
        <taxon>Amoebozoa</taxon>
        <taxon>Evosea</taxon>
        <taxon>Eumycetozoa</taxon>
        <taxon>Dictyostelia</taxon>
        <taxon>Acytosteliales</taxon>
        <taxon>Acytosteliaceae</taxon>
        <taxon>Heterostelium</taxon>
    </lineage>
</organism>
<dbReference type="CDD" id="cd08001">
    <property type="entry name" value="WGR_PARP1_like"/>
    <property type="match status" value="1"/>
</dbReference>
<dbReference type="InterPro" id="IPR012317">
    <property type="entry name" value="Poly(ADP-ribose)pol_cat_dom"/>
</dbReference>
<evidence type="ECO:0000259" key="19">
    <source>
        <dbReference type="PROSITE" id="PS51977"/>
    </source>
</evidence>
<dbReference type="SUPFAM" id="SSF56399">
    <property type="entry name" value="ADP-ribosylation"/>
    <property type="match status" value="1"/>
</dbReference>
<feature type="domain" description="PARP-type" evidence="16">
    <location>
        <begin position="9"/>
        <end position="88"/>
    </location>
</feature>
<evidence type="ECO:0000259" key="16">
    <source>
        <dbReference type="PROSITE" id="PS50064"/>
    </source>
</evidence>
<dbReference type="PROSITE" id="PS51977">
    <property type="entry name" value="WGR"/>
    <property type="match status" value="1"/>
</dbReference>
<dbReference type="Gene3D" id="3.30.1740.10">
    <property type="entry name" value="Zinc finger, PARP-type"/>
    <property type="match status" value="1"/>
</dbReference>
<keyword evidence="6" id="KW-0677">Repeat</keyword>
<keyword evidence="12" id="KW-0539">Nucleus</keyword>
<dbReference type="FunCoup" id="D3BQA7">
    <property type="interactions" value="72"/>
</dbReference>
<dbReference type="InParanoid" id="D3BQA7"/>
<dbReference type="SUPFAM" id="SSF57716">
    <property type="entry name" value="Glucocorticoid receptor-like (DNA-binding domain)"/>
    <property type="match status" value="1"/>
</dbReference>
<comment type="subcellular location">
    <subcellularLocation>
        <location evidence="1">Nucleus</location>
    </subcellularLocation>
</comment>
<dbReference type="SMART" id="SM01336">
    <property type="entry name" value="zf-PARP"/>
    <property type="match status" value="1"/>
</dbReference>
<keyword evidence="10 15" id="KW-0520">NAD</keyword>
<dbReference type="InterPro" id="IPR036616">
    <property type="entry name" value="Poly(ADP-ribose)pol_reg_dom_sf"/>
</dbReference>
<dbReference type="PROSITE" id="PS50064">
    <property type="entry name" value="ZF_PARP_2"/>
    <property type="match status" value="1"/>
</dbReference>
<evidence type="ECO:0000256" key="10">
    <source>
        <dbReference type="ARBA" id="ARBA00023027"/>
    </source>
</evidence>
<dbReference type="EC" id="2.4.2.-" evidence="15"/>
<evidence type="ECO:0000256" key="11">
    <source>
        <dbReference type="ARBA" id="ARBA00023125"/>
    </source>
</evidence>
<evidence type="ECO:0000256" key="12">
    <source>
        <dbReference type="ARBA" id="ARBA00023242"/>
    </source>
</evidence>
<dbReference type="SMART" id="SM00773">
    <property type="entry name" value="WGR"/>
    <property type="match status" value="1"/>
</dbReference>
<dbReference type="GO" id="GO:0003950">
    <property type="term" value="F:NAD+ poly-ADP-ribosyltransferase activity"/>
    <property type="evidence" value="ECO:0007669"/>
    <property type="project" value="UniProtKB-UniRule"/>
</dbReference>
<dbReference type="GO" id="GO:0005730">
    <property type="term" value="C:nucleolus"/>
    <property type="evidence" value="ECO:0007669"/>
    <property type="project" value="TreeGrafter"/>
</dbReference>
<dbReference type="PROSITE" id="PS51059">
    <property type="entry name" value="PARP_CATALYTIC"/>
    <property type="match status" value="1"/>
</dbReference>
<dbReference type="PANTHER" id="PTHR10459:SF43">
    <property type="entry name" value="POLY [ADP-RIBOSE] POLYMERASE"/>
    <property type="match status" value="1"/>
</dbReference>
<dbReference type="Pfam" id="PF02877">
    <property type="entry name" value="PARP_reg"/>
    <property type="match status" value="1"/>
</dbReference>
<evidence type="ECO:0000313" key="21">
    <source>
        <dbReference type="Proteomes" id="UP000001396"/>
    </source>
</evidence>
<evidence type="ECO:0000256" key="6">
    <source>
        <dbReference type="ARBA" id="ARBA00022737"/>
    </source>
</evidence>
<feature type="domain" description="PARP alpha-helical" evidence="18">
    <location>
        <begin position="398"/>
        <end position="516"/>
    </location>
</feature>
<dbReference type="Gene3D" id="3.90.640.80">
    <property type="match status" value="1"/>
</dbReference>
<dbReference type="InterPro" id="IPR036930">
    <property type="entry name" value="WGR_dom_sf"/>
</dbReference>
<evidence type="ECO:0000256" key="1">
    <source>
        <dbReference type="ARBA" id="ARBA00004123"/>
    </source>
</evidence>
<dbReference type="STRING" id="670386.D3BQA7"/>
<evidence type="ECO:0000256" key="13">
    <source>
        <dbReference type="ARBA" id="ARBA00024347"/>
    </source>
</evidence>
<dbReference type="CDD" id="cd01437">
    <property type="entry name" value="parp_like"/>
    <property type="match status" value="1"/>
</dbReference>
<dbReference type="GO" id="GO:1990404">
    <property type="term" value="F:NAD+-protein mono-ADP-ribosyltransferase activity"/>
    <property type="evidence" value="ECO:0007669"/>
    <property type="project" value="TreeGrafter"/>
</dbReference>
<evidence type="ECO:0000256" key="8">
    <source>
        <dbReference type="ARBA" id="ARBA00022771"/>
    </source>
</evidence>
<keyword evidence="2 15" id="KW-0328">Glycosyltransferase</keyword>
<dbReference type="SUPFAM" id="SSF142921">
    <property type="entry name" value="WGR domain-like"/>
    <property type="match status" value="1"/>
</dbReference>
<evidence type="ECO:0000259" key="18">
    <source>
        <dbReference type="PROSITE" id="PS51060"/>
    </source>
</evidence>
<dbReference type="Pfam" id="PF00644">
    <property type="entry name" value="PARP"/>
    <property type="match status" value="1"/>
</dbReference>
<dbReference type="PROSITE" id="PS52007">
    <property type="entry name" value="PADR1"/>
    <property type="match status" value="1"/>
</dbReference>
<keyword evidence="5" id="KW-0479">Metal-binding</keyword>
<keyword evidence="11" id="KW-0238">DNA-binding</keyword>
<dbReference type="GO" id="GO:0070212">
    <property type="term" value="P:protein poly-ADP-ribosylation"/>
    <property type="evidence" value="ECO:0007669"/>
    <property type="project" value="TreeGrafter"/>
</dbReference>
<dbReference type="AlphaFoldDB" id="D3BQA7"/>
<evidence type="ECO:0000256" key="7">
    <source>
        <dbReference type="ARBA" id="ARBA00022765"/>
    </source>
</evidence>
<dbReference type="Pfam" id="PF08063">
    <property type="entry name" value="Zn_ribbon_PADR1"/>
    <property type="match status" value="1"/>
</dbReference>
<proteinExistence type="inferred from homology"/>
<evidence type="ECO:0000256" key="3">
    <source>
        <dbReference type="ARBA" id="ARBA00022679"/>
    </source>
</evidence>
<dbReference type="Pfam" id="PF05406">
    <property type="entry name" value="WGR"/>
    <property type="match status" value="1"/>
</dbReference>
<dbReference type="InterPro" id="IPR001510">
    <property type="entry name" value="Znf_PARP"/>
</dbReference>
<name>D3BQA7_HETP5</name>
<evidence type="ECO:0000259" key="17">
    <source>
        <dbReference type="PROSITE" id="PS51059"/>
    </source>
</evidence>
<dbReference type="InterPro" id="IPR049296">
    <property type="entry name" value="PARP1-like_PADR1_N"/>
</dbReference>
<dbReference type="Pfam" id="PF21728">
    <property type="entry name" value="PADR1_N"/>
    <property type="match status" value="1"/>
</dbReference>
<dbReference type="GO" id="GO:0003677">
    <property type="term" value="F:DNA binding"/>
    <property type="evidence" value="ECO:0007669"/>
    <property type="project" value="UniProtKB-KW"/>
</dbReference>
<evidence type="ECO:0000313" key="20">
    <source>
        <dbReference type="EMBL" id="EFA76327.1"/>
    </source>
</evidence>
<dbReference type="GO" id="GO:0016779">
    <property type="term" value="F:nucleotidyltransferase activity"/>
    <property type="evidence" value="ECO:0007669"/>
    <property type="project" value="UniProtKB-KW"/>
</dbReference>
<dbReference type="InterPro" id="IPR012982">
    <property type="entry name" value="PARP1-like_PADR1_Zn_ribbon"/>
</dbReference>
<dbReference type="SMART" id="SM01335">
    <property type="entry name" value="PADR1"/>
    <property type="match status" value="1"/>
</dbReference>
<feature type="domain" description="PARP catalytic" evidence="17">
    <location>
        <begin position="523"/>
        <end position="745"/>
    </location>
</feature>
<dbReference type="GO" id="GO:0008270">
    <property type="term" value="F:zinc ion binding"/>
    <property type="evidence" value="ECO:0007669"/>
    <property type="project" value="UniProtKB-KW"/>
</dbReference>
<dbReference type="InterPro" id="IPR036957">
    <property type="entry name" value="Znf_PARP_sf"/>
</dbReference>
<keyword evidence="3 15" id="KW-0808">Transferase</keyword>
<dbReference type="Gene3D" id="3.90.228.10">
    <property type="match status" value="1"/>
</dbReference>
<keyword evidence="9" id="KW-0862">Zinc</keyword>
<dbReference type="PROSITE" id="PS00347">
    <property type="entry name" value="ZF_PARP_1"/>
    <property type="match status" value="1"/>
</dbReference>
<dbReference type="EMBL" id="ADBJ01000047">
    <property type="protein sequence ID" value="EFA76327.1"/>
    <property type="molecule type" value="Genomic_DNA"/>
</dbReference>
<dbReference type="InterPro" id="IPR004102">
    <property type="entry name" value="Poly(ADP-ribose)pol_reg_dom"/>
</dbReference>
<sequence>MSEDLRQQIEYSKSNRSTCKKCRAPIALNDLRIGLETKSRAFDGYDVSWYHLQCYKFDRVKYINQLKYFDMLRWDDFIKVREILKDTTPIQNALEKQNYNNDIWKIKDALGDDLKPAQIKKLYSHNYTLENLSPAQVLHFVADGMAYGRVGPCPNCKNLSVLYDGNHYYCRGWVTSYTKCDWYGPSIKRYRFSFPSDVKSKYLSEYTFPHAHPYEELTDYVAPNNNNKSGNTDDSADSPTTPIIAFKAFPPVEGSIFLAIDSDYPHSKGTIQVEQSDKYGYTAYNVTLIFADMVSGKNSLYKLQLIKLSASKYHVFRKWARVGTSVGGTAVDPFATLADAIKFFKTHFQDKTGYEWDDRGKYAKLPGKYFMVELEDSSFESNDAANNEPDESAFNNYSSSLPIETQDLLKIIYNFDLIKAHLKHMKLSVEKMPLGKISQRQIKSAYSVLTEIQEELESESPVKSKIVDASNRFYTLIPHDFGNGIPILIDNIKMLTEKIKMVDTMADIEIANNLKKISIAAGNSLDSNYSTLNTDLKPLASGSFNYSYLEQLALSTAEPDMLKFSVCNIFEVERTGESEAYSKWDHNPNKVLLWHGSRAPNWIGILGKGLRISPPEAPKTGLRFGKGVYFADSISVSLSYCGTMKDYPYAILALSEVALGQSEPLSNDKYMEQASFGYHSSKALGMRAPATFDDYQDITVFRGPMVASSLSTSCTHNEYIVYDVSQCRVSLRDDNLTIEWMIAIIFIKILYIQFRKFQLNLTVITVPTYFYVKQ</sequence>
<comment type="similarity">
    <text evidence="13">Belongs to the ARTD/PARP family.</text>
</comment>
<keyword evidence="7" id="KW-0013">ADP-ribosylation</keyword>
<dbReference type="InterPro" id="IPR008893">
    <property type="entry name" value="WGR_domain"/>
</dbReference>
<accession>D3BQA7</accession>
<evidence type="ECO:0000256" key="9">
    <source>
        <dbReference type="ARBA" id="ARBA00022833"/>
    </source>
</evidence>
<evidence type="ECO:0000256" key="14">
    <source>
        <dbReference type="ARBA" id="ARBA00033987"/>
    </source>
</evidence>
<dbReference type="SUPFAM" id="SSF47587">
    <property type="entry name" value="Domain of poly(ADP-ribose) polymerase"/>
    <property type="match status" value="1"/>
</dbReference>
<dbReference type="RefSeq" id="XP_020428459.1">
    <property type="nucleotide sequence ID" value="XM_020580874.1"/>
</dbReference>
<dbReference type="GeneID" id="31365563"/>